<keyword evidence="4" id="KW-0812">Transmembrane</keyword>
<dbReference type="Pfam" id="PF00026">
    <property type="entry name" value="Asp"/>
    <property type="match status" value="3"/>
</dbReference>
<sequence length="580" mass="62505">MRLVGGGPFCTLGRLSGAITYALLAASSVNAFSFPIVGRPRSDARYLRKRTDIGAYGNGSTIVENSGDTVYSCNITLGGKEFEVLIDTGSSDLWVIGDVPGTKNLSIAAQVTYAEGSAKGFINTADLNFDDFTVKNQAYINVVPSDDNPPVQGLIGLGPSALSHVRGLVKSEKGNPPLDRIFRQNMSTPNFITVLLSRESDDEPGGSAPQAGQLTVGSIIPDRKDIANQPKLPALTDEFGIQHWQTLLDPNGIIGPDGQNITTNTTISNPKHGTKNQLHAILDTGFSFPQVTRDVADAIYGRVPDAEFVTQTDSPGFWRIPCDYELNITFVFGGVEFPIHPLDLTIVEKRDPDGTPVVCKATFQQISPDVANHNSFGAFDIILGMSFLRNTYTLIDFGDFVDGSNSSVADPYIQLLPTTDRASAHADFVNVRLGGQDTTDSQAALLSEADAKHSPTSKVATSVPTSSESTKDKIKNLFTKSIWFIVAVAVGGAVALALFVYVLYACCCRRKSYVRNEAVFVPTMAGPGAYARLRDSHYGQNQQFSNGQGYTSAYGPYGNGEFISTPLFDIPRTKIRFACF</sequence>
<dbReference type="InterPro" id="IPR021109">
    <property type="entry name" value="Peptidase_aspartic_dom_sf"/>
</dbReference>
<dbReference type="SUPFAM" id="SSF50630">
    <property type="entry name" value="Acid proteases"/>
    <property type="match status" value="1"/>
</dbReference>
<dbReference type="STRING" id="2282107.A0A286U630"/>
<evidence type="ECO:0000256" key="3">
    <source>
        <dbReference type="RuleBase" id="RU000454"/>
    </source>
</evidence>
<comment type="caution">
    <text evidence="6">The sequence shown here is derived from an EMBL/GenBank/DDBJ whole genome shotgun (WGS) entry which is preliminary data.</text>
</comment>
<evidence type="ECO:0000256" key="1">
    <source>
        <dbReference type="ARBA" id="ARBA00007447"/>
    </source>
</evidence>
<reference evidence="6 7" key="1">
    <citation type="journal article" date="2017" name="Mol. Ecol.">
        <title>Comparative and population genomic landscape of Phellinus noxius: A hypervariable fungus causing root rot in trees.</title>
        <authorList>
            <person name="Chung C.L."/>
            <person name="Lee T.J."/>
            <person name="Akiba M."/>
            <person name="Lee H.H."/>
            <person name="Kuo T.H."/>
            <person name="Liu D."/>
            <person name="Ke H.M."/>
            <person name="Yokoi T."/>
            <person name="Roa M.B."/>
            <person name="Lu M.J."/>
            <person name="Chang Y.Y."/>
            <person name="Ann P.J."/>
            <person name="Tsai J.N."/>
            <person name="Chen C.Y."/>
            <person name="Tzean S.S."/>
            <person name="Ota Y."/>
            <person name="Hattori T."/>
            <person name="Sahashi N."/>
            <person name="Liou R.F."/>
            <person name="Kikuchi T."/>
            <person name="Tsai I.J."/>
        </authorList>
    </citation>
    <scope>NUCLEOTIDE SEQUENCE [LARGE SCALE GENOMIC DNA]</scope>
    <source>
        <strain evidence="6 7">FFPRI411160</strain>
    </source>
</reference>
<dbReference type="EMBL" id="NBII01000011">
    <property type="protein sequence ID" value="PAV14989.1"/>
    <property type="molecule type" value="Genomic_DNA"/>
</dbReference>
<dbReference type="InterPro" id="IPR001969">
    <property type="entry name" value="Aspartic_peptidase_AS"/>
</dbReference>
<dbReference type="InParanoid" id="A0A286U630"/>
<protein>
    <submittedName>
        <fullName evidence="6">Acid protease</fullName>
    </submittedName>
</protein>
<keyword evidence="4" id="KW-0472">Membrane</keyword>
<dbReference type="OrthoDB" id="15189at2759"/>
<organism evidence="6 7">
    <name type="scientific">Pyrrhoderma noxium</name>
    <dbReference type="NCBI Taxonomy" id="2282107"/>
    <lineage>
        <taxon>Eukaryota</taxon>
        <taxon>Fungi</taxon>
        <taxon>Dikarya</taxon>
        <taxon>Basidiomycota</taxon>
        <taxon>Agaricomycotina</taxon>
        <taxon>Agaricomycetes</taxon>
        <taxon>Hymenochaetales</taxon>
        <taxon>Hymenochaetaceae</taxon>
        <taxon>Pyrrhoderma</taxon>
    </lineage>
</organism>
<dbReference type="Gene3D" id="2.40.70.10">
    <property type="entry name" value="Acid Proteases"/>
    <property type="match status" value="2"/>
</dbReference>
<dbReference type="GO" id="GO:0004190">
    <property type="term" value="F:aspartic-type endopeptidase activity"/>
    <property type="evidence" value="ECO:0007669"/>
    <property type="project" value="UniProtKB-KW"/>
</dbReference>
<evidence type="ECO:0000256" key="2">
    <source>
        <dbReference type="ARBA" id="ARBA00022750"/>
    </source>
</evidence>
<accession>A0A286U630</accession>
<gene>
    <name evidence="6" type="ORF">PNOK_0954200</name>
</gene>
<keyword evidence="3" id="KW-0378">Hydrolase</keyword>
<evidence type="ECO:0000256" key="4">
    <source>
        <dbReference type="SAM" id="Phobius"/>
    </source>
</evidence>
<evidence type="ECO:0000259" key="5">
    <source>
        <dbReference type="PROSITE" id="PS51767"/>
    </source>
</evidence>
<evidence type="ECO:0000313" key="6">
    <source>
        <dbReference type="EMBL" id="PAV14989.1"/>
    </source>
</evidence>
<dbReference type="GO" id="GO:0006508">
    <property type="term" value="P:proteolysis"/>
    <property type="evidence" value="ECO:0007669"/>
    <property type="project" value="UniProtKB-KW"/>
</dbReference>
<dbReference type="PROSITE" id="PS00141">
    <property type="entry name" value="ASP_PROTEASE"/>
    <property type="match status" value="1"/>
</dbReference>
<dbReference type="Proteomes" id="UP000217199">
    <property type="component" value="Unassembled WGS sequence"/>
</dbReference>
<dbReference type="InterPro" id="IPR033121">
    <property type="entry name" value="PEPTIDASE_A1"/>
</dbReference>
<dbReference type="PANTHER" id="PTHR47966:SF51">
    <property type="entry name" value="BETA-SITE APP-CLEAVING ENZYME, ISOFORM A-RELATED"/>
    <property type="match status" value="1"/>
</dbReference>
<proteinExistence type="inferred from homology"/>
<comment type="similarity">
    <text evidence="1 3">Belongs to the peptidase A1 family.</text>
</comment>
<keyword evidence="3 6" id="KW-0645">Protease</keyword>
<feature type="transmembrane region" description="Helical" evidence="4">
    <location>
        <begin position="482"/>
        <end position="506"/>
    </location>
</feature>
<keyword evidence="2 3" id="KW-0064">Aspartyl protease</keyword>
<keyword evidence="7" id="KW-1185">Reference proteome</keyword>
<name>A0A286U630_9AGAM</name>
<dbReference type="PROSITE" id="PS51767">
    <property type="entry name" value="PEPTIDASE_A1"/>
    <property type="match status" value="1"/>
</dbReference>
<evidence type="ECO:0000313" key="7">
    <source>
        <dbReference type="Proteomes" id="UP000217199"/>
    </source>
</evidence>
<dbReference type="AlphaFoldDB" id="A0A286U630"/>
<dbReference type="CDD" id="cd05471">
    <property type="entry name" value="pepsin_like"/>
    <property type="match status" value="1"/>
</dbReference>
<dbReference type="PRINTS" id="PR00792">
    <property type="entry name" value="PEPSIN"/>
</dbReference>
<keyword evidence="4" id="KW-1133">Transmembrane helix</keyword>
<dbReference type="InterPro" id="IPR001461">
    <property type="entry name" value="Aspartic_peptidase_A1"/>
</dbReference>
<dbReference type="PANTHER" id="PTHR47966">
    <property type="entry name" value="BETA-SITE APP-CLEAVING ENZYME, ISOFORM A-RELATED"/>
    <property type="match status" value="1"/>
</dbReference>
<dbReference type="InterPro" id="IPR034164">
    <property type="entry name" value="Pepsin-like_dom"/>
</dbReference>
<feature type="domain" description="Peptidase A1" evidence="5">
    <location>
        <begin position="71"/>
        <end position="409"/>
    </location>
</feature>